<dbReference type="RefSeq" id="WP_343184896.1">
    <property type="nucleotide sequence ID" value="NZ_JBCITM010000002.1"/>
</dbReference>
<dbReference type="CDD" id="cd02440">
    <property type="entry name" value="AdoMet_MTases"/>
    <property type="match status" value="1"/>
</dbReference>
<keyword evidence="8" id="KW-1185">Reference proteome</keyword>
<comment type="similarity">
    <text evidence="4">Belongs to the class I-like SAM-binding methyltransferase superfamily. RNA M5U methyltransferase family.</text>
</comment>
<keyword evidence="1 4" id="KW-0489">Methyltransferase</keyword>
<dbReference type="Gene3D" id="3.40.50.150">
    <property type="entry name" value="Vaccinia Virus protein VP39"/>
    <property type="match status" value="1"/>
</dbReference>
<evidence type="ECO:0000313" key="7">
    <source>
        <dbReference type="EMBL" id="MEN1759551.1"/>
    </source>
</evidence>
<dbReference type="Gene3D" id="2.40.50.1070">
    <property type="match status" value="1"/>
</dbReference>
<dbReference type="PROSITE" id="PS51687">
    <property type="entry name" value="SAM_MT_RNA_M5U"/>
    <property type="match status" value="1"/>
</dbReference>
<dbReference type="InterPro" id="IPR010280">
    <property type="entry name" value="U5_MeTrfase_fam"/>
</dbReference>
<dbReference type="SUPFAM" id="SSF50249">
    <property type="entry name" value="Nucleic acid-binding proteins"/>
    <property type="match status" value="1"/>
</dbReference>
<feature type="active site" description="Nucleophile" evidence="4">
    <location>
        <position position="408"/>
    </location>
</feature>
<comment type="caution">
    <text evidence="7">The sequence shown here is derived from an EMBL/GenBank/DDBJ whole genome shotgun (WGS) entry which is preliminary data.</text>
</comment>
<feature type="binding site" evidence="4">
    <location>
        <position position="287"/>
    </location>
    <ligand>
        <name>S-adenosyl-L-methionine</name>
        <dbReference type="ChEBI" id="CHEBI:59789"/>
    </ligand>
</feature>
<keyword evidence="2 4" id="KW-0808">Transferase</keyword>
<keyword evidence="3 4" id="KW-0949">S-adenosyl-L-methionine</keyword>
<protein>
    <submittedName>
        <fullName evidence="7">23S rRNA (Uracil(1939)-C(5))-methyltransferase RlmD</fullName>
        <ecNumber evidence="7">2.1.1.190</ecNumber>
    </submittedName>
</protein>
<dbReference type="Pfam" id="PF05958">
    <property type="entry name" value="tRNA_U5-meth_tr"/>
    <property type="match status" value="1"/>
</dbReference>
<dbReference type="InterPro" id="IPR030390">
    <property type="entry name" value="MeTrfase_TrmA_AS"/>
</dbReference>
<dbReference type="NCBIfam" id="TIGR00479">
    <property type="entry name" value="rumA"/>
    <property type="match status" value="1"/>
</dbReference>
<evidence type="ECO:0000259" key="6">
    <source>
        <dbReference type="PROSITE" id="PS50926"/>
    </source>
</evidence>
<feature type="binding site" evidence="4">
    <location>
        <position position="315"/>
    </location>
    <ligand>
        <name>S-adenosyl-L-methionine</name>
        <dbReference type="ChEBI" id="CHEBI:59789"/>
    </ligand>
</feature>
<dbReference type="EC" id="2.1.1.190" evidence="7"/>
<feature type="binding site" evidence="4">
    <location>
        <position position="336"/>
    </location>
    <ligand>
        <name>S-adenosyl-L-methionine</name>
        <dbReference type="ChEBI" id="CHEBI:59789"/>
    </ligand>
</feature>
<feature type="active site" evidence="5">
    <location>
        <position position="408"/>
    </location>
</feature>
<evidence type="ECO:0000256" key="3">
    <source>
        <dbReference type="ARBA" id="ARBA00022691"/>
    </source>
</evidence>
<dbReference type="PROSITE" id="PS50926">
    <property type="entry name" value="TRAM"/>
    <property type="match status" value="1"/>
</dbReference>
<accession>A0ABU9VSY3</accession>
<evidence type="ECO:0000256" key="1">
    <source>
        <dbReference type="ARBA" id="ARBA00022603"/>
    </source>
</evidence>
<proteinExistence type="inferred from homology"/>
<dbReference type="PANTHER" id="PTHR11061">
    <property type="entry name" value="RNA M5U METHYLTRANSFERASE"/>
    <property type="match status" value="1"/>
</dbReference>
<dbReference type="InterPro" id="IPR012340">
    <property type="entry name" value="NA-bd_OB-fold"/>
</dbReference>
<dbReference type="GO" id="GO:0032259">
    <property type="term" value="P:methylation"/>
    <property type="evidence" value="ECO:0007669"/>
    <property type="project" value="UniProtKB-KW"/>
</dbReference>
<dbReference type="GO" id="GO:0008168">
    <property type="term" value="F:methyltransferase activity"/>
    <property type="evidence" value="ECO:0007669"/>
    <property type="project" value="UniProtKB-KW"/>
</dbReference>
<dbReference type="PANTHER" id="PTHR11061:SF30">
    <property type="entry name" value="TRNA (URACIL(54)-C(5))-METHYLTRANSFERASE"/>
    <property type="match status" value="1"/>
</dbReference>
<sequence>MGLKGMEIEMDIEEMIFGGKAVGEYEGQRVVTSYGIVGQRVQAKIKRVRQTHLEANTLQVIDKSPVEIEEACPHSGTCGGCSLQGVSYQWQVESKNEQVKALFSERKLVPSIWHKPVKSPRIEGYRNKMEFSFGNQERGGQLTLGMHQRGRRYDVVDTAHCNLVDEDFRHIRTATVTFFRERQVQPYHKISHNGTLRHLVVRKAAFTSEIMVNLVTANAPELLVNEWKERLLSLELGGDLASILWTVNNQVADTVQSDHIQCLYGKESIRESLLGLNFTITPFSFFQTNSYAAECLYEIATSFLSETDQNVYDLYCGLGTITQLMARRASKVTGIELVTEAVQQARKDAQLNGFENCSFIAGDVKETLDQLPGKPDALILDPPRAGVHHKAMADLLAMKPEKMIYISCNPRTLVDNLEQATAAGWHIESAQCVDLFPNTPHVECVVLMSKKEAN</sequence>
<dbReference type="Gene3D" id="2.40.50.140">
    <property type="entry name" value="Nucleic acid-binding proteins"/>
    <property type="match status" value="1"/>
</dbReference>
<dbReference type="SUPFAM" id="SSF53335">
    <property type="entry name" value="S-adenosyl-L-methionine-dependent methyltransferases"/>
    <property type="match status" value="1"/>
</dbReference>
<dbReference type="InterPro" id="IPR029063">
    <property type="entry name" value="SAM-dependent_MTases_sf"/>
</dbReference>
<organism evidence="7 8">
    <name type="scientific">Anoxynatronum sibiricum</name>
    <dbReference type="NCBI Taxonomy" id="210623"/>
    <lineage>
        <taxon>Bacteria</taxon>
        <taxon>Bacillati</taxon>
        <taxon>Bacillota</taxon>
        <taxon>Clostridia</taxon>
        <taxon>Eubacteriales</taxon>
        <taxon>Clostridiaceae</taxon>
        <taxon>Anoxynatronum</taxon>
    </lineage>
</organism>
<gene>
    <name evidence="7" type="primary">rlmD</name>
    <name evidence="7" type="ORF">AAIG11_03605</name>
</gene>
<evidence type="ECO:0000256" key="4">
    <source>
        <dbReference type="PROSITE-ProRule" id="PRU01024"/>
    </source>
</evidence>
<dbReference type="PROSITE" id="PS01230">
    <property type="entry name" value="TRMA_1"/>
    <property type="match status" value="1"/>
</dbReference>
<dbReference type="InterPro" id="IPR002792">
    <property type="entry name" value="TRAM_dom"/>
</dbReference>
<dbReference type="Proteomes" id="UP001407405">
    <property type="component" value="Unassembled WGS sequence"/>
</dbReference>
<name>A0ABU9VSY3_9CLOT</name>
<feature type="binding site" evidence="4">
    <location>
        <position position="381"/>
    </location>
    <ligand>
        <name>S-adenosyl-L-methionine</name>
        <dbReference type="ChEBI" id="CHEBI:59789"/>
    </ligand>
</feature>
<feature type="domain" description="TRAM" evidence="6">
    <location>
        <begin position="1"/>
        <end position="59"/>
    </location>
</feature>
<evidence type="ECO:0000256" key="2">
    <source>
        <dbReference type="ARBA" id="ARBA00022679"/>
    </source>
</evidence>
<evidence type="ECO:0000256" key="5">
    <source>
        <dbReference type="PROSITE-ProRule" id="PRU10015"/>
    </source>
</evidence>
<dbReference type="EMBL" id="JBCITM010000002">
    <property type="protein sequence ID" value="MEN1759551.1"/>
    <property type="molecule type" value="Genomic_DNA"/>
</dbReference>
<reference evidence="7 8" key="1">
    <citation type="submission" date="2024-04" db="EMBL/GenBank/DDBJ databases">
        <title>Genome sequencing and metabolic network reconstruction of aminoacids and betaine degradation by Anoxynatronum sibiricum.</title>
        <authorList>
            <person name="Detkova E.N."/>
            <person name="Boltjanskaja Y.V."/>
            <person name="Mardanov A.V."/>
            <person name="Kevbrin V."/>
        </authorList>
    </citation>
    <scope>NUCLEOTIDE SEQUENCE [LARGE SCALE GENOMIC DNA]</scope>
    <source>
        <strain evidence="7 8">Z-7981</strain>
    </source>
</reference>
<evidence type="ECO:0000313" key="8">
    <source>
        <dbReference type="Proteomes" id="UP001407405"/>
    </source>
</evidence>